<name>A0ABT5LIU8_9GAMM</name>
<evidence type="ECO:0000313" key="3">
    <source>
        <dbReference type="Proteomes" id="UP001217178"/>
    </source>
</evidence>
<evidence type="ECO:0000313" key="2">
    <source>
        <dbReference type="EMBL" id="MDC9591041.1"/>
    </source>
</evidence>
<feature type="domain" description="Cyanophage baseplate Pam3 plug gp18" evidence="1">
    <location>
        <begin position="1"/>
        <end position="94"/>
    </location>
</feature>
<organism evidence="2 3">
    <name type="scientific">Xenorhabdus yunnanensis</name>
    <dbReference type="NCBI Taxonomy" id="3025878"/>
    <lineage>
        <taxon>Bacteria</taxon>
        <taxon>Pseudomonadati</taxon>
        <taxon>Pseudomonadota</taxon>
        <taxon>Gammaproteobacteria</taxon>
        <taxon>Enterobacterales</taxon>
        <taxon>Morganellaceae</taxon>
        <taxon>Xenorhabdus</taxon>
    </lineage>
</organism>
<dbReference type="EMBL" id="JAQRFI010000055">
    <property type="protein sequence ID" value="MDC9591041.1"/>
    <property type="molecule type" value="Genomic_DNA"/>
</dbReference>
<reference evidence="2 3" key="1">
    <citation type="submission" date="2023-02" db="EMBL/GenBank/DDBJ databases">
        <title>Entomopathogenic bacteria.</title>
        <authorList>
            <person name="Machado R.A."/>
        </authorList>
    </citation>
    <scope>NUCLEOTIDE SEQUENCE [LARGE SCALE GENOMIC DNA]</scope>
    <source>
        <strain evidence="2 3">XENO-10</strain>
    </source>
</reference>
<protein>
    <recommendedName>
        <fullName evidence="1">Cyanophage baseplate Pam3 plug gp18 domain-containing protein</fullName>
    </recommendedName>
</protein>
<keyword evidence="3" id="KW-1185">Reference proteome</keyword>
<dbReference type="Pfam" id="PF22479">
    <property type="entry name" value="Pam3_gp18"/>
    <property type="match status" value="1"/>
</dbReference>
<proteinExistence type="predicted"/>
<dbReference type="InterPro" id="IPR054252">
    <property type="entry name" value="Pam3_gp18"/>
</dbReference>
<gene>
    <name evidence="2" type="ORF">PSI23_17550</name>
</gene>
<evidence type="ECO:0000259" key="1">
    <source>
        <dbReference type="Pfam" id="PF22479"/>
    </source>
</evidence>
<accession>A0ABT5LIU8</accession>
<dbReference type="Proteomes" id="UP001217178">
    <property type="component" value="Unassembled WGS sequence"/>
</dbReference>
<dbReference type="RefSeq" id="WP_273556286.1">
    <property type="nucleotide sequence ID" value="NZ_JAQRFI010000055.1"/>
</dbReference>
<sequence>MIEITLTPAKSQRITVTLNQQPCTIRLNQRSTGLYMDLTVDGRPILQGVICLNCNKIIRYPYLQFKGELFFADLEGSDNPEWQGLGTRFRLYYLFPEEVKNDL</sequence>
<comment type="caution">
    <text evidence="2">The sequence shown here is derived from an EMBL/GenBank/DDBJ whole genome shotgun (WGS) entry which is preliminary data.</text>
</comment>